<sequence length="93" mass="10301">MRLSMNKCKNYVCDGSTSTFGVPTDSEALPESRLLPTDIIIPGDNDGYYRVSSCSQYTHCPTVTTLNTPVLEYTGIEHALVNDSVHSITYYQC</sequence>
<dbReference type="EMBL" id="JAHXZJ010002982">
    <property type="protein sequence ID" value="KAH0535229.1"/>
    <property type="molecule type" value="Genomic_DNA"/>
</dbReference>
<dbReference type="Proteomes" id="UP000826195">
    <property type="component" value="Unassembled WGS sequence"/>
</dbReference>
<organism evidence="1 2">
    <name type="scientific">Cotesia glomerata</name>
    <name type="common">Lepidopteran parasitic wasp</name>
    <name type="synonym">Apanteles glomeratus</name>
    <dbReference type="NCBI Taxonomy" id="32391"/>
    <lineage>
        <taxon>Eukaryota</taxon>
        <taxon>Metazoa</taxon>
        <taxon>Ecdysozoa</taxon>
        <taxon>Arthropoda</taxon>
        <taxon>Hexapoda</taxon>
        <taxon>Insecta</taxon>
        <taxon>Pterygota</taxon>
        <taxon>Neoptera</taxon>
        <taxon>Endopterygota</taxon>
        <taxon>Hymenoptera</taxon>
        <taxon>Apocrita</taxon>
        <taxon>Ichneumonoidea</taxon>
        <taxon>Braconidae</taxon>
        <taxon>Microgastrinae</taxon>
        <taxon>Cotesia</taxon>
    </lineage>
</organism>
<evidence type="ECO:0000313" key="2">
    <source>
        <dbReference type="Proteomes" id="UP000826195"/>
    </source>
</evidence>
<proteinExistence type="predicted"/>
<name>A0AAV7HDJ7_COTGL</name>
<dbReference type="AlphaFoldDB" id="A0AAV7HDJ7"/>
<reference evidence="1 2" key="1">
    <citation type="journal article" date="2021" name="J. Hered.">
        <title>A chromosome-level genome assembly of the parasitoid wasp, Cotesia glomerata (Hymenoptera: Braconidae).</title>
        <authorList>
            <person name="Pinto B.J."/>
            <person name="Weis J.J."/>
            <person name="Gamble T."/>
            <person name="Ode P.J."/>
            <person name="Paul R."/>
            <person name="Zaspel J.M."/>
        </authorList>
    </citation>
    <scope>NUCLEOTIDE SEQUENCE [LARGE SCALE GENOMIC DNA]</scope>
    <source>
        <strain evidence="1">CgM1</strain>
    </source>
</reference>
<comment type="caution">
    <text evidence="1">The sequence shown here is derived from an EMBL/GenBank/DDBJ whole genome shotgun (WGS) entry which is preliminary data.</text>
</comment>
<keyword evidence="2" id="KW-1185">Reference proteome</keyword>
<evidence type="ECO:0000313" key="1">
    <source>
        <dbReference type="EMBL" id="KAH0535229.1"/>
    </source>
</evidence>
<protein>
    <submittedName>
        <fullName evidence="1">Uncharacterized protein</fullName>
    </submittedName>
</protein>
<accession>A0AAV7HDJ7</accession>
<gene>
    <name evidence="1" type="ORF">KQX54_015186</name>
</gene>